<evidence type="ECO:0000313" key="1">
    <source>
        <dbReference type="EMBL" id="KGO05888.1"/>
    </source>
</evidence>
<evidence type="ECO:0000313" key="2">
    <source>
        <dbReference type="Proteomes" id="UP000030140"/>
    </source>
</evidence>
<name>A0A0A2GTT2_9FLAO</name>
<sequence>MKRFLSDFEIDITPYYKNANAELIDRRVPANFVFFLLENKQFICLYEKDYYSNKSLDIIAHLSSNTKEEIENYLIESNFKIDPDYPFRYVSSFGIDYKLNKDSGKYDFLNYHHDHRYEGNYEYRRADYSN</sequence>
<organism evidence="1 2">
    <name type="scientific">Dokdonia donghaensis DSW-1</name>
    <dbReference type="NCBI Taxonomy" id="1300343"/>
    <lineage>
        <taxon>Bacteria</taxon>
        <taxon>Pseudomonadati</taxon>
        <taxon>Bacteroidota</taxon>
        <taxon>Flavobacteriia</taxon>
        <taxon>Flavobacteriales</taxon>
        <taxon>Flavobacteriaceae</taxon>
        <taxon>Dokdonia</taxon>
    </lineage>
</organism>
<accession>A0A0A2GTT2</accession>
<gene>
    <name evidence="1" type="ORF">NV36_02850</name>
</gene>
<proteinExistence type="predicted"/>
<protein>
    <submittedName>
        <fullName evidence="1">Uncharacterized protein</fullName>
    </submittedName>
</protein>
<dbReference type="EMBL" id="JSAQ01000001">
    <property type="protein sequence ID" value="KGO05888.1"/>
    <property type="molecule type" value="Genomic_DNA"/>
</dbReference>
<reference evidence="1 2" key="1">
    <citation type="submission" date="2014-10" db="EMBL/GenBank/DDBJ databases">
        <title>Draft genome sequence of the proteorhodopsin-containing marine bacterium Dokdonia donghaensis.</title>
        <authorList>
            <person name="Gomez-Consarnau L."/>
            <person name="Gonzalez J.M."/>
            <person name="Riedel T."/>
            <person name="Jaenicke S."/>
            <person name="Wagner-Doebler I."/>
            <person name="Fuhrman J.A."/>
        </authorList>
    </citation>
    <scope>NUCLEOTIDE SEQUENCE [LARGE SCALE GENOMIC DNA]</scope>
    <source>
        <strain evidence="1 2">DSW-1</strain>
    </source>
</reference>
<dbReference type="AlphaFoldDB" id="A0A0A2GTT2"/>
<dbReference type="RefSeq" id="WP_035324910.1">
    <property type="nucleotide sequence ID" value="NZ_CP015125.1"/>
</dbReference>
<keyword evidence="2" id="KW-1185">Reference proteome</keyword>
<dbReference type="Proteomes" id="UP000030140">
    <property type="component" value="Unassembled WGS sequence"/>
</dbReference>
<comment type="caution">
    <text evidence="1">The sequence shown here is derived from an EMBL/GenBank/DDBJ whole genome shotgun (WGS) entry which is preliminary data.</text>
</comment>